<gene>
    <name evidence="2" type="primary">xdhB</name>
    <name evidence="2" type="ORF">ACFPJ6_17825</name>
</gene>
<dbReference type="Gene3D" id="3.30.365.10">
    <property type="entry name" value="Aldehyde oxidase/xanthine dehydrogenase, molybdopterin binding domain"/>
    <property type="match status" value="4"/>
</dbReference>
<accession>A0ABW0GSV8</accession>
<dbReference type="GO" id="GO:0004854">
    <property type="term" value="F:xanthine dehydrogenase activity"/>
    <property type="evidence" value="ECO:0007669"/>
    <property type="project" value="UniProtKB-EC"/>
</dbReference>
<dbReference type="NCBIfam" id="TIGR02965">
    <property type="entry name" value="xanthine_xdhB"/>
    <property type="match status" value="1"/>
</dbReference>
<comment type="caution">
    <text evidence="2">The sequence shown here is derived from an EMBL/GenBank/DDBJ whole genome shotgun (WGS) entry which is preliminary data.</text>
</comment>
<dbReference type="PANTHER" id="PTHR45444">
    <property type="entry name" value="XANTHINE DEHYDROGENASE"/>
    <property type="match status" value="1"/>
</dbReference>
<dbReference type="Pfam" id="PF01315">
    <property type="entry name" value="Ald_Xan_dh_C"/>
    <property type="match status" value="1"/>
</dbReference>
<dbReference type="InterPro" id="IPR037165">
    <property type="entry name" value="AldOxase/xan_DH_Mopterin-bd_sf"/>
</dbReference>
<keyword evidence="2" id="KW-0560">Oxidoreductase</keyword>
<dbReference type="EMBL" id="JBHSLD010000028">
    <property type="protein sequence ID" value="MFC5382627.1"/>
    <property type="molecule type" value="Genomic_DNA"/>
</dbReference>
<dbReference type="Proteomes" id="UP001596122">
    <property type="component" value="Unassembled WGS sequence"/>
</dbReference>
<keyword evidence="3" id="KW-1185">Reference proteome</keyword>
<evidence type="ECO:0000259" key="1">
    <source>
        <dbReference type="SMART" id="SM01008"/>
    </source>
</evidence>
<dbReference type="RefSeq" id="WP_340270297.1">
    <property type="nucleotide sequence ID" value="NZ_JBBEOG010000006.1"/>
</dbReference>
<dbReference type="SUPFAM" id="SSF56003">
    <property type="entry name" value="Molybdenum cofactor-binding domain"/>
    <property type="match status" value="1"/>
</dbReference>
<dbReference type="InterPro" id="IPR046867">
    <property type="entry name" value="AldOxase/xan_DH_MoCoBD2"/>
</dbReference>
<dbReference type="SMART" id="SM01008">
    <property type="entry name" value="Ald_Xan_dh_C"/>
    <property type="match status" value="1"/>
</dbReference>
<name>A0ABW0GSV8_9MICO</name>
<dbReference type="Gene3D" id="3.90.1170.50">
    <property type="entry name" value="Aldehyde oxidase/xanthine dehydrogenase, a/b hammerhead"/>
    <property type="match status" value="1"/>
</dbReference>
<dbReference type="Pfam" id="PF20256">
    <property type="entry name" value="MoCoBD_2"/>
    <property type="match status" value="1"/>
</dbReference>
<dbReference type="InterPro" id="IPR000674">
    <property type="entry name" value="Ald_Oxase/Xan_DH_a/b"/>
</dbReference>
<dbReference type="InterPro" id="IPR014309">
    <property type="entry name" value="Xanthine_DH_Mopterin-bd_su"/>
</dbReference>
<proteinExistence type="predicted"/>
<evidence type="ECO:0000313" key="3">
    <source>
        <dbReference type="Proteomes" id="UP001596122"/>
    </source>
</evidence>
<dbReference type="InterPro" id="IPR016208">
    <property type="entry name" value="Ald_Oxase/xanthine_DH-like"/>
</dbReference>
<protein>
    <submittedName>
        <fullName evidence="2">Xanthine dehydrogenase molybdopterin binding subunit</fullName>
        <ecNumber evidence="2">1.17.1.4</ecNumber>
    </submittedName>
</protein>
<dbReference type="PANTHER" id="PTHR45444:SF3">
    <property type="entry name" value="XANTHINE DEHYDROGENASE"/>
    <property type="match status" value="1"/>
</dbReference>
<reference evidence="3" key="1">
    <citation type="journal article" date="2019" name="Int. J. Syst. Evol. Microbiol.">
        <title>The Global Catalogue of Microorganisms (GCM) 10K type strain sequencing project: providing services to taxonomists for standard genome sequencing and annotation.</title>
        <authorList>
            <consortium name="The Broad Institute Genomics Platform"/>
            <consortium name="The Broad Institute Genome Sequencing Center for Infectious Disease"/>
            <person name="Wu L."/>
            <person name="Ma J."/>
        </authorList>
    </citation>
    <scope>NUCLEOTIDE SEQUENCE [LARGE SCALE GENOMIC DNA]</scope>
    <source>
        <strain evidence="3">CCUG 43114</strain>
    </source>
</reference>
<evidence type="ECO:0000313" key="2">
    <source>
        <dbReference type="EMBL" id="MFC5382627.1"/>
    </source>
</evidence>
<sequence>MTGPARAHESAVAHVTGRAVYTDDQHPPTGQLSARPVLSPHAHARIVAVDTTEALAVPGVVVVLGPEHVPGVNDCTGHAADEELLPTDEVHHVGHAVRWVVAETDEAARRGAAAVRVGYEPLPAVLDVDEAVATGSVHAPPARIERGTPDDVLDAPGPGVHVLAGEVRTGAQDHFYLETHAAWAHVDAEGHVACTVSTQHPSETQLVVAKVLGVPRSQVVVTCLRMGGGFGGKESQCHPFAALAALAALVTGRPVRVRLDRGTDMVMTGKRHPFLARYRVACDDDGRLLALDARLVSDGGWSMDLSLPVTSRAMFHVDNAYAVPHLRVTGQVARTNHVSHTAFRGFGGPQGMLVAEEVVDRVARHLGLLPEVVRERNLYRGPEDGGDIERSTTHYGQRVLHNRQPRIWSELSTRAGLAGRRAEVARANSGGGASRRGLAITPVKFGISFTKSQYNQAGALVLVYVDGSVQLNHGGTEMGQGLHAKMLHVAATTLGVRPERIRAMPTATDKVPNTSATAASSGADLNGQAVLAACSTVRDRLAVVAARLLGRDAPEDLVFADEHVFPANDPGHRVVFDDVVAAAYDERVSLSATGYYRTPNLTWDPGAGRGTPFHYFAFGAALTEVEVDGFTGTYRVRAVDVLHDVGDSLNPLVDRGQVEGGFVQGMGWLTTEECVWSPDGRFLTAAPSTYTIPTIAEVPEHFEVHLLADAPQERTVLGSKAVGEPPFMLALSVREALRDAVAAFGPAGPGQQVALAVPATPEAVLAAVDAVRGRAGSAPAAAPDRPFAQQ</sequence>
<dbReference type="Pfam" id="PF02738">
    <property type="entry name" value="MoCoBD_1"/>
    <property type="match status" value="1"/>
</dbReference>
<feature type="domain" description="Aldehyde oxidase/xanthine dehydrogenase a/b hammerhead" evidence="1">
    <location>
        <begin position="16"/>
        <end position="123"/>
    </location>
</feature>
<dbReference type="EC" id="1.17.1.4" evidence="2"/>
<dbReference type="SUPFAM" id="SSF54665">
    <property type="entry name" value="CO dehydrogenase molybdoprotein N-domain-like"/>
    <property type="match status" value="1"/>
</dbReference>
<dbReference type="InterPro" id="IPR036856">
    <property type="entry name" value="Ald_Oxase/Xan_DH_a/b_sf"/>
</dbReference>
<organism evidence="2 3">
    <name type="scientific">Aquipuribacter nitratireducens</name>
    <dbReference type="NCBI Taxonomy" id="650104"/>
    <lineage>
        <taxon>Bacteria</taxon>
        <taxon>Bacillati</taxon>
        <taxon>Actinomycetota</taxon>
        <taxon>Actinomycetes</taxon>
        <taxon>Micrococcales</taxon>
        <taxon>Intrasporangiaceae</taxon>
        <taxon>Aquipuribacter</taxon>
    </lineage>
</organism>
<dbReference type="InterPro" id="IPR008274">
    <property type="entry name" value="AldOxase/xan_DH_MoCoBD1"/>
</dbReference>